<protein>
    <submittedName>
        <fullName evidence="2">DUF1259 domain-containing protein</fullName>
    </submittedName>
</protein>
<keyword evidence="1" id="KW-0732">Signal</keyword>
<dbReference type="InterPro" id="IPR011094">
    <property type="entry name" value="Uncharacterised_LppY/LpqO"/>
</dbReference>
<reference evidence="3" key="1">
    <citation type="submission" date="2018-12" db="EMBL/GenBank/DDBJ databases">
        <title>Bacillus chawlae sp. nov., Bacillus glennii sp. nov., and Bacillus saganii sp. nov. Isolated from the Vehicle Assembly Building at Kennedy Space Center where the Viking Spacecraft were Assembled.</title>
        <authorList>
            <person name="Seuylemezian A."/>
            <person name="Vaishampayan P."/>
        </authorList>
    </citation>
    <scope>NUCLEOTIDE SEQUENCE [LARGE SCALE GENOMIC DNA]</scope>
    <source>
        <strain evidence="3">DSM 13966</strain>
    </source>
</reference>
<comment type="caution">
    <text evidence="2">The sequence shown here is derived from an EMBL/GenBank/DDBJ whole genome shotgun (WGS) entry which is preliminary data.</text>
</comment>
<feature type="chain" id="PRO_5019538598" evidence="1">
    <location>
        <begin position="23"/>
        <end position="152"/>
    </location>
</feature>
<evidence type="ECO:0000256" key="1">
    <source>
        <dbReference type="SAM" id="SignalP"/>
    </source>
</evidence>
<accession>A0A427TQM4</accession>
<dbReference type="RefSeq" id="WP_125480291.1">
    <property type="nucleotide sequence ID" value="NZ_RSFW01000014.1"/>
</dbReference>
<dbReference type="Proteomes" id="UP000279911">
    <property type="component" value="Unassembled WGS sequence"/>
</dbReference>
<proteinExistence type="predicted"/>
<name>A0A427TQM4_9BACI</name>
<organism evidence="2 3">
    <name type="scientific">Mesobacillus subterraneus</name>
    <dbReference type="NCBI Taxonomy" id="285983"/>
    <lineage>
        <taxon>Bacteria</taxon>
        <taxon>Bacillati</taxon>
        <taxon>Bacillota</taxon>
        <taxon>Bacilli</taxon>
        <taxon>Bacillales</taxon>
        <taxon>Bacillaceae</taxon>
        <taxon>Mesobacillus</taxon>
    </lineage>
</organism>
<dbReference type="EMBL" id="RSFW01000014">
    <property type="protein sequence ID" value="RSD26632.1"/>
    <property type="molecule type" value="Genomic_DNA"/>
</dbReference>
<dbReference type="Pfam" id="PF07485">
    <property type="entry name" value="DUF1529"/>
    <property type="match status" value="1"/>
</dbReference>
<feature type="signal peptide" evidence="1">
    <location>
        <begin position="1"/>
        <end position="22"/>
    </location>
</feature>
<dbReference type="OrthoDB" id="4687120at2"/>
<evidence type="ECO:0000313" key="3">
    <source>
        <dbReference type="Proteomes" id="UP000279911"/>
    </source>
</evidence>
<sequence>MKKILLAAALILAFVLPFAAQAQGQPDCKKLEEILNTKAELKNGVCKAEIVRENIKLALMGKQLSPETVELAFNFSFEKVDGQTVVIGELALLQEEVNPVLVELRKGKLDISALHNHMMHEEPRIMYVHFQGMGDLEQQAKTIKSAIDKTSK</sequence>
<gene>
    <name evidence="2" type="ORF">EJA10_12170</name>
</gene>
<evidence type="ECO:0000313" key="2">
    <source>
        <dbReference type="EMBL" id="RSD26632.1"/>
    </source>
</evidence>
<dbReference type="AlphaFoldDB" id="A0A427TQM4"/>